<protein>
    <submittedName>
        <fullName evidence="1">Uncharacterized protein</fullName>
    </submittedName>
</protein>
<organism evidence="1 2">
    <name type="scientific">Streptomyces fimbriatus</name>
    <dbReference type="NCBI Taxonomy" id="68197"/>
    <lineage>
        <taxon>Bacteria</taxon>
        <taxon>Bacillati</taxon>
        <taxon>Actinomycetota</taxon>
        <taxon>Actinomycetes</taxon>
        <taxon>Kitasatosporales</taxon>
        <taxon>Streptomycetaceae</taxon>
        <taxon>Streptomyces</taxon>
    </lineage>
</organism>
<reference evidence="2" key="1">
    <citation type="journal article" date="2019" name="Int. J. Syst. Evol. Microbiol.">
        <title>The Global Catalogue of Microorganisms (GCM) 10K type strain sequencing project: providing services to taxonomists for standard genome sequencing and annotation.</title>
        <authorList>
            <consortium name="The Broad Institute Genomics Platform"/>
            <consortium name="The Broad Institute Genome Sequencing Center for Infectious Disease"/>
            <person name="Wu L."/>
            <person name="Ma J."/>
        </authorList>
    </citation>
    <scope>NUCLEOTIDE SEQUENCE [LARGE SCALE GENOMIC DNA]</scope>
    <source>
        <strain evidence="2">CCM 8479</strain>
    </source>
</reference>
<sequence>MAMKFNHAQKVATAHAVTDLLAAHEVDTREDLHTWLDHQANRAALRRVKGVGPKSIDCIGNLVGRSHVAVDVHLRAFAVEAGVPDLPYDQVRAVYEEGAVLLGHDKGALEHAVWRHRAKAA</sequence>
<dbReference type="InterPro" id="IPR011257">
    <property type="entry name" value="DNA_glycosylase"/>
</dbReference>
<dbReference type="EMBL" id="JBHSKL010000003">
    <property type="protein sequence ID" value="MFC5223232.1"/>
    <property type="molecule type" value="Genomic_DNA"/>
</dbReference>
<proteinExistence type="predicted"/>
<dbReference type="SUPFAM" id="SSF48150">
    <property type="entry name" value="DNA-glycosylase"/>
    <property type="match status" value="1"/>
</dbReference>
<gene>
    <name evidence="1" type="ORF">ACFPN6_01175</name>
</gene>
<evidence type="ECO:0000313" key="1">
    <source>
        <dbReference type="EMBL" id="MFC5223232.1"/>
    </source>
</evidence>
<dbReference type="RefSeq" id="WP_344642926.1">
    <property type="nucleotide sequence ID" value="NZ_BAAASS010000003.1"/>
</dbReference>
<comment type="caution">
    <text evidence="1">The sequence shown here is derived from an EMBL/GenBank/DDBJ whole genome shotgun (WGS) entry which is preliminary data.</text>
</comment>
<keyword evidence="2" id="KW-1185">Reference proteome</keyword>
<evidence type="ECO:0000313" key="2">
    <source>
        <dbReference type="Proteomes" id="UP001596156"/>
    </source>
</evidence>
<name>A0ABW0D187_STRFI</name>
<dbReference type="Proteomes" id="UP001596156">
    <property type="component" value="Unassembled WGS sequence"/>
</dbReference>
<accession>A0ABW0D187</accession>